<proteinExistence type="predicted"/>
<dbReference type="HOGENOM" id="CLU_3237584_0_0_10"/>
<dbReference type="EMBL" id="JH660658">
    <property type="protein sequence ID" value="EIM33788.1"/>
    <property type="molecule type" value="Genomic_DNA"/>
</dbReference>
<organism evidence="1 2">
    <name type="scientific">Prevotella bivia DSM 20514</name>
    <dbReference type="NCBI Taxonomy" id="868129"/>
    <lineage>
        <taxon>Bacteria</taxon>
        <taxon>Pseudomonadati</taxon>
        <taxon>Bacteroidota</taxon>
        <taxon>Bacteroidia</taxon>
        <taxon>Bacteroidales</taxon>
        <taxon>Prevotellaceae</taxon>
        <taxon>Prevotella</taxon>
    </lineage>
</organism>
<gene>
    <name evidence="1" type="ORF">PrebiDRAFT_2126</name>
</gene>
<accession>I4ZC46</accession>
<evidence type="ECO:0000313" key="2">
    <source>
        <dbReference type="Proteomes" id="UP000002786"/>
    </source>
</evidence>
<reference evidence="1 2" key="1">
    <citation type="submission" date="2012-02" db="EMBL/GenBank/DDBJ databases">
        <title>Improved High-Quality Draft genome of Prevotella bivia DSM 20514.</title>
        <authorList>
            <consortium name="US DOE Joint Genome Institute (JGI-PGF)"/>
            <person name="Lucas S."/>
            <person name="Copeland A."/>
            <person name="Lapidus A."/>
            <person name="Bruce D."/>
            <person name="Goodwin L."/>
            <person name="Pitluck S."/>
            <person name="Peters L."/>
            <person name="Mikhailova N."/>
            <person name="Munk A.C.C."/>
            <person name="Kyrpides N."/>
            <person name="Mavromatis K."/>
            <person name="Detter J.C."/>
            <person name="Han C."/>
            <person name="Land M."/>
            <person name="Hauser L."/>
            <person name="Markowitz V."/>
            <person name="Cheng J.-F."/>
            <person name="Hugenholtz P."/>
            <person name="Woyke T."/>
            <person name="Wu D."/>
            <person name="Gronow S."/>
            <person name="Wellnitz S."/>
            <person name="Brambilla E."/>
            <person name="Klenk H.-P."/>
            <person name="Eisen J.A."/>
        </authorList>
    </citation>
    <scope>NUCLEOTIDE SEQUENCE [LARGE SCALE GENOMIC DNA]</scope>
    <source>
        <strain evidence="1 2">DSM 20514</strain>
    </source>
</reference>
<dbReference type="AlphaFoldDB" id="I4ZC46"/>
<evidence type="ECO:0000313" key="1">
    <source>
        <dbReference type="EMBL" id="EIM33788.1"/>
    </source>
</evidence>
<sequence length="43" mass="4669">MSYEEYKVLADSNNTLLKILLYSVHKGQSVSSSSICCNFAPAG</sequence>
<name>I4ZC46_9BACT</name>
<keyword evidence="2" id="KW-1185">Reference proteome</keyword>
<dbReference type="Proteomes" id="UP000002786">
    <property type="component" value="Unassembled WGS sequence"/>
</dbReference>
<protein>
    <submittedName>
        <fullName evidence="1">Uncharacterized protein</fullName>
    </submittedName>
</protein>